<protein>
    <submittedName>
        <fullName evidence="2">Uncharacterized protein</fullName>
    </submittedName>
</protein>
<reference evidence="2" key="1">
    <citation type="submission" date="2024-06" db="EMBL/GenBank/DDBJ databases">
        <authorList>
            <consortium name="consrtm"/>
            <person name="Uemura M."/>
            <person name="Terahara T."/>
        </authorList>
    </citation>
    <scope>NUCLEOTIDE SEQUENCE</scope>
    <source>
        <strain evidence="2">KM77-8</strain>
    </source>
</reference>
<name>A0AAT9H969_9ACTN</name>
<accession>A0AAT9H969</accession>
<reference evidence="2" key="2">
    <citation type="submission" date="2024-07" db="EMBL/GenBank/DDBJ databases">
        <title>Streptomyces haneummycinica sp. nov., a new antibiotic-producing actinobacterium isolated from marine sediment.</title>
        <authorList>
            <person name="Uemura M."/>
            <person name="Hamada M."/>
            <person name="Hirano S."/>
            <person name="Kobayashi K."/>
            <person name="Ohshiro T."/>
            <person name="Kobayashi T."/>
            <person name="Terahara T."/>
        </authorList>
    </citation>
    <scope>NUCLEOTIDE SEQUENCE</scope>
    <source>
        <strain evidence="2">KM77-8</strain>
    </source>
</reference>
<sequence>MNAGDGEQRAPAIRARQPAEVSDVVRPGRITVLSRTMHGAGLAVHHCPGPVFRALPAQYRILRVGVPHLLRHARAADDDQALTVEVDLSRDRHMFRGDAETVGARQVLQPLAGTDIVHGDDRPPAFVVTPQRSGNGDSAPAEESPSGAGPVCRI</sequence>
<proteinExistence type="predicted"/>
<evidence type="ECO:0000313" key="2">
    <source>
        <dbReference type="EMBL" id="BFO13934.1"/>
    </source>
</evidence>
<dbReference type="EMBL" id="AP035768">
    <property type="protein sequence ID" value="BFO13934.1"/>
    <property type="molecule type" value="Genomic_DNA"/>
</dbReference>
<evidence type="ECO:0000256" key="1">
    <source>
        <dbReference type="SAM" id="MobiDB-lite"/>
    </source>
</evidence>
<organism evidence="2">
    <name type="scientific">Streptomyces haneummycinicus</name>
    <dbReference type="NCBI Taxonomy" id="3074435"/>
    <lineage>
        <taxon>Bacteria</taxon>
        <taxon>Bacillati</taxon>
        <taxon>Actinomycetota</taxon>
        <taxon>Actinomycetes</taxon>
        <taxon>Kitasatosporales</taxon>
        <taxon>Streptomycetaceae</taxon>
        <taxon>Streptomyces</taxon>
    </lineage>
</organism>
<dbReference type="AlphaFoldDB" id="A0AAT9H969"/>
<gene>
    <name evidence="2" type="ORF">SHKM778_03220</name>
</gene>
<feature type="region of interest" description="Disordered" evidence="1">
    <location>
        <begin position="114"/>
        <end position="154"/>
    </location>
</feature>